<comment type="caution">
    <text evidence="1">The sequence shown here is derived from an EMBL/GenBank/DDBJ whole genome shotgun (WGS) entry which is preliminary data.</text>
</comment>
<dbReference type="AlphaFoldDB" id="A0AA88BD10"/>
<evidence type="ECO:0000313" key="1">
    <source>
        <dbReference type="EMBL" id="GGI33976.1"/>
    </source>
</evidence>
<organism evidence="1 2">
    <name type="scientific">Bradyrhizobium guangdongense</name>
    <dbReference type="NCBI Taxonomy" id="1325090"/>
    <lineage>
        <taxon>Bacteria</taxon>
        <taxon>Pseudomonadati</taxon>
        <taxon>Pseudomonadota</taxon>
        <taxon>Alphaproteobacteria</taxon>
        <taxon>Hyphomicrobiales</taxon>
        <taxon>Nitrobacteraceae</taxon>
        <taxon>Bradyrhizobium</taxon>
    </lineage>
</organism>
<sequence length="82" mass="9108">MGIEVVAPPCCGALRHRAVWARRHTRSSTTKFSRETKGNMVLQLSTYSDLLATVHQKVPETAYVVTPGTEDLQLVALTKARR</sequence>
<accession>A0AA88BD10</accession>
<dbReference type="EMBL" id="BMHC01000036">
    <property type="protein sequence ID" value="GGI33976.1"/>
    <property type="molecule type" value="Genomic_DNA"/>
</dbReference>
<reference evidence="1" key="1">
    <citation type="journal article" date="2014" name="Int. J. Syst. Evol. Microbiol.">
        <title>Complete genome sequence of Corynebacterium casei LMG S-19264T (=DSM 44701T), isolated from a smear-ripened cheese.</title>
        <authorList>
            <consortium name="US DOE Joint Genome Institute (JGI-PGF)"/>
            <person name="Walter F."/>
            <person name="Albersmeier A."/>
            <person name="Kalinowski J."/>
            <person name="Ruckert C."/>
        </authorList>
    </citation>
    <scope>NUCLEOTIDE SEQUENCE</scope>
    <source>
        <strain evidence="1">CGMCC 1.15034</strain>
    </source>
</reference>
<name>A0AA88BD10_9BRAD</name>
<evidence type="ECO:0000313" key="2">
    <source>
        <dbReference type="Proteomes" id="UP000625079"/>
    </source>
</evidence>
<dbReference type="Proteomes" id="UP000625079">
    <property type="component" value="Unassembled WGS sequence"/>
</dbReference>
<proteinExistence type="predicted"/>
<protein>
    <submittedName>
        <fullName evidence="1">Uncharacterized protein</fullName>
    </submittedName>
</protein>
<gene>
    <name evidence="1" type="ORF">GCM10010987_77120</name>
</gene>
<reference evidence="1" key="2">
    <citation type="submission" date="2022-12" db="EMBL/GenBank/DDBJ databases">
        <authorList>
            <person name="Sun Q."/>
            <person name="Zhou Y."/>
        </authorList>
    </citation>
    <scope>NUCLEOTIDE SEQUENCE</scope>
    <source>
        <strain evidence="1">CGMCC 1.15034</strain>
    </source>
</reference>